<dbReference type="Proteomes" id="UP000076603">
    <property type="component" value="Unassembled WGS sequence"/>
</dbReference>
<keyword evidence="2" id="KW-1185">Reference proteome</keyword>
<dbReference type="RefSeq" id="WP_242872909.1">
    <property type="nucleotide sequence ID" value="NZ_LWAE01000001.1"/>
</dbReference>
<protein>
    <submittedName>
        <fullName evidence="1">Uncharacterized protein</fullName>
    </submittedName>
</protein>
<sequence>MENVIILCKCTGFLIFVLIAKKDLLEGDILRSKDYMKKVYRNFSEFVSECSSRELEYFIFDSKFTTAFNERIKEIIDEIEMQGKKSVELAIIFNTEGEIALIDSFIIGNYIGNSYIKHMEEYYKEASLNNIVKHVVNGSEKAKRDFSILSYTILYSTLNSIYCDIKCRKETLESYVSLYDLKHCKDDDCSIVVASILIVEDICKYIGIKEGVLSDSIKSVATKRNSQDD</sequence>
<evidence type="ECO:0000313" key="1">
    <source>
        <dbReference type="EMBL" id="KZL93264.1"/>
    </source>
</evidence>
<gene>
    <name evidence="1" type="ORF">CLMAG_02870</name>
</gene>
<accession>A0A162TZR5</accession>
<evidence type="ECO:0000313" key="2">
    <source>
        <dbReference type="Proteomes" id="UP000076603"/>
    </source>
</evidence>
<proteinExistence type="predicted"/>
<reference evidence="1 2" key="1">
    <citation type="submission" date="2016-04" db="EMBL/GenBank/DDBJ databases">
        <title>Genome sequence of Clostridium magnum DSM 2767.</title>
        <authorList>
            <person name="Poehlein A."/>
            <person name="Uhlig R."/>
            <person name="Fischer R."/>
            <person name="Bahl H."/>
            <person name="Daniel R."/>
        </authorList>
    </citation>
    <scope>NUCLEOTIDE SEQUENCE [LARGE SCALE GENOMIC DNA]</scope>
    <source>
        <strain evidence="1 2">DSM 2767</strain>
    </source>
</reference>
<comment type="caution">
    <text evidence="1">The sequence shown here is derived from an EMBL/GenBank/DDBJ whole genome shotgun (WGS) entry which is preliminary data.</text>
</comment>
<organism evidence="1 2">
    <name type="scientific">Clostridium magnum DSM 2767</name>
    <dbReference type="NCBI Taxonomy" id="1121326"/>
    <lineage>
        <taxon>Bacteria</taxon>
        <taxon>Bacillati</taxon>
        <taxon>Bacillota</taxon>
        <taxon>Clostridia</taxon>
        <taxon>Eubacteriales</taxon>
        <taxon>Clostridiaceae</taxon>
        <taxon>Clostridium</taxon>
    </lineage>
</organism>
<dbReference type="EMBL" id="LWAE01000001">
    <property type="protein sequence ID" value="KZL93264.1"/>
    <property type="molecule type" value="Genomic_DNA"/>
</dbReference>
<dbReference type="AlphaFoldDB" id="A0A162TZR5"/>
<dbReference type="PATRIC" id="fig|1121326.3.peg.263"/>
<name>A0A162TZR5_9CLOT</name>
<dbReference type="STRING" id="1121326.CLMAG_02870"/>